<comment type="caution">
    <text evidence="2">The sequence shown here is derived from an EMBL/GenBank/DDBJ whole genome shotgun (WGS) entry which is preliminary data.</text>
</comment>
<keyword evidence="1" id="KW-1133">Transmembrane helix</keyword>
<accession>A0A8H6XAK3</accession>
<proteinExistence type="predicted"/>
<protein>
    <recommendedName>
        <fullName evidence="4">MARVEL domain-containing protein</fullName>
    </recommendedName>
</protein>
<evidence type="ECO:0008006" key="4">
    <source>
        <dbReference type="Google" id="ProtNLM"/>
    </source>
</evidence>
<feature type="transmembrane region" description="Helical" evidence="1">
    <location>
        <begin position="402"/>
        <end position="426"/>
    </location>
</feature>
<dbReference type="OrthoDB" id="2628419at2759"/>
<dbReference type="EMBL" id="JACAZI010000022">
    <property type="protein sequence ID" value="KAF7336995.1"/>
    <property type="molecule type" value="Genomic_DNA"/>
</dbReference>
<evidence type="ECO:0000313" key="3">
    <source>
        <dbReference type="Proteomes" id="UP000620124"/>
    </source>
</evidence>
<evidence type="ECO:0000313" key="2">
    <source>
        <dbReference type="EMBL" id="KAF7336995.1"/>
    </source>
</evidence>
<evidence type="ECO:0000256" key="1">
    <source>
        <dbReference type="SAM" id="Phobius"/>
    </source>
</evidence>
<keyword evidence="1" id="KW-0812">Transmembrane</keyword>
<gene>
    <name evidence="2" type="ORF">MVEN_02136100</name>
</gene>
<sequence>MQWDAMGPFRRHNVRFSAALAVKSSRTAVRSARDAPGATISLFAVLSSRLFEMGAATSTRQRLSRIARLGGLMPPTRSRSLRLSVLGGEPMGVSTYNACFSDTFTAADKGVRKYFIRVSMVLRIHDNFRRPVSARVSDRGSDLLRQPYLSSQLKARSRRAVELLPCIWHAIVVIYPPGHRTQAMQRVDRIFIHRKSKVAFKIGSEVERPFRSLTFAFFPSMAPVPSNPDEASNLTSGLTSILACMIPVLAFAYIAAILWTLDYGNRRKTPLNKMTSLASHRYAPVAYAFIVISSLVVIAIPSWILLQYSLQQNYPNAEARIGMQLVLFTACWTCITAATFTILFVHPKWTRHPISSIGTQSIWVLLTWTLWLASAAVLNHAMPQLFNNDTCQRLVYCGHIRAVFAFSALEIVVFTAGMAIMMWLAWRCARGVWSPAPIRTESA</sequence>
<organism evidence="2 3">
    <name type="scientific">Mycena venus</name>
    <dbReference type="NCBI Taxonomy" id="2733690"/>
    <lineage>
        <taxon>Eukaryota</taxon>
        <taxon>Fungi</taxon>
        <taxon>Dikarya</taxon>
        <taxon>Basidiomycota</taxon>
        <taxon>Agaricomycotina</taxon>
        <taxon>Agaricomycetes</taxon>
        <taxon>Agaricomycetidae</taxon>
        <taxon>Agaricales</taxon>
        <taxon>Marasmiineae</taxon>
        <taxon>Mycenaceae</taxon>
        <taxon>Mycena</taxon>
    </lineage>
</organism>
<name>A0A8H6XAK3_9AGAR</name>
<feature type="transmembrane region" description="Helical" evidence="1">
    <location>
        <begin position="325"/>
        <end position="345"/>
    </location>
</feature>
<keyword evidence="3" id="KW-1185">Reference proteome</keyword>
<keyword evidence="1" id="KW-0472">Membrane</keyword>
<feature type="transmembrane region" description="Helical" evidence="1">
    <location>
        <begin position="282"/>
        <end position="305"/>
    </location>
</feature>
<dbReference type="AlphaFoldDB" id="A0A8H6XAK3"/>
<feature type="transmembrane region" description="Helical" evidence="1">
    <location>
        <begin position="357"/>
        <end position="382"/>
    </location>
</feature>
<dbReference type="Proteomes" id="UP000620124">
    <property type="component" value="Unassembled WGS sequence"/>
</dbReference>
<reference evidence="2" key="1">
    <citation type="submission" date="2020-05" db="EMBL/GenBank/DDBJ databases">
        <title>Mycena genomes resolve the evolution of fungal bioluminescence.</title>
        <authorList>
            <person name="Tsai I.J."/>
        </authorList>
    </citation>
    <scope>NUCLEOTIDE SEQUENCE</scope>
    <source>
        <strain evidence="2">CCC161011</strain>
    </source>
</reference>
<feature type="transmembrane region" description="Helical" evidence="1">
    <location>
        <begin position="238"/>
        <end position="261"/>
    </location>
</feature>